<dbReference type="HAMAP" id="MF_01989">
    <property type="entry name" value="Cyc_amidohydrol"/>
    <property type="match status" value="1"/>
</dbReference>
<comment type="subunit">
    <text evidence="3">Homotetramer.</text>
</comment>
<keyword evidence="2 3" id="KW-0378">Hydrolase</keyword>
<dbReference type="EMBL" id="WHNY01000074">
    <property type="protein sequence ID" value="NOU67700.1"/>
    <property type="molecule type" value="Genomic_DNA"/>
</dbReference>
<feature type="region of interest" description="RU C" evidence="3">
    <location>
        <begin position="229"/>
        <end position="346"/>
    </location>
</feature>
<organism evidence="4 5">
    <name type="scientific">Paenibacillus plantarum</name>
    <dbReference type="NCBI Taxonomy" id="2654975"/>
    <lineage>
        <taxon>Bacteria</taxon>
        <taxon>Bacillati</taxon>
        <taxon>Bacillota</taxon>
        <taxon>Bacilli</taxon>
        <taxon>Bacillales</taxon>
        <taxon>Paenibacillaceae</taxon>
        <taxon>Paenibacillus</taxon>
    </lineage>
</organism>
<sequence>MNYDLIRCAMTHPGDVSELEKLLNTGAIQASEIKGIIAQTEGDGYARGYATLAFEVLLSERLGWSKADVFDRIPMMMIGKTGGLMSPHYSLFISRESGAAAAHSEKRFAFGVASTRALLPEEIGTLKQTDLVSEAVIAAMNDAGITDLADIHCVEIKCPWGVGGARSKASSALGVAVALGEVDREVLTESKINADHSLYSMKASVSAGQEQVACRVILMGNTKHSSSQLFIGSGMMADSLDLEGLGAALRSAGLDANPMLSKKEQSRVANVFVNCGADALGSVRDRRHTMHTDALSMHAGILAKAVANSVVGSFVGDTMILCSAGSEHQGPQGANLISVVVRAEEE</sequence>
<feature type="binding site" evidence="3">
    <location>
        <position position="304"/>
    </location>
    <ligand>
        <name>substrate</name>
    </ligand>
</feature>
<dbReference type="Pfam" id="PF09663">
    <property type="entry name" value="Amido_AtzD_TrzD"/>
    <property type="match status" value="2"/>
</dbReference>
<keyword evidence="5" id="KW-1185">Reference proteome</keyword>
<reference evidence="4 5" key="1">
    <citation type="submission" date="2019-10" db="EMBL/GenBank/DDBJ databases">
        <title>Description of Paenibacillus humi sp. nov.</title>
        <authorList>
            <person name="Carlier A."/>
            <person name="Qi S."/>
        </authorList>
    </citation>
    <scope>NUCLEOTIDE SEQUENCE [LARGE SCALE GENOMIC DNA]</scope>
    <source>
        <strain evidence="4 5">LMG 31461</strain>
    </source>
</reference>
<dbReference type="InterPro" id="IPR014086">
    <property type="entry name" value="AtzD/Barbiturase"/>
</dbReference>
<dbReference type="Gene3D" id="3.30.1330.160">
    <property type="entry name" value="Cyanuric acid hydrolase/Barbituras, RU C"/>
    <property type="match status" value="1"/>
</dbReference>
<comment type="function">
    <text evidence="3">Cyclic amide hydrolase of unknown substrate specificity. Catalyzes the hydrolytic ring-opening of a cyclic amide. Does not act on cyanuric acid nor barbituric acid.</text>
</comment>
<protein>
    <recommendedName>
        <fullName evidence="3">Cyclic amide hydrolase</fullName>
        <shortName evidence="3">CyAH</shortName>
        <ecNumber evidence="3">3.5.2.-</ecNumber>
    </recommendedName>
    <alternativeName>
        <fullName evidence="3">Ring-opening amidohydrolase</fullName>
    </alternativeName>
</protein>
<dbReference type="Gene3D" id="3.30.1330.170">
    <property type="entry name" value="Cyanuric acid hydrolase/Barbiturase, RU A"/>
    <property type="match status" value="1"/>
</dbReference>
<dbReference type="InterPro" id="IPR043008">
    <property type="entry name" value="AtzD/Barbiturase_RUA"/>
</dbReference>
<name>A0ABX1XIL9_9BACL</name>
<proteinExistence type="inferred from homology"/>
<feature type="binding site" evidence="3">
    <location>
        <position position="47"/>
    </location>
    <ligand>
        <name>substrate</name>
    </ligand>
</feature>
<feature type="active site" evidence="3">
    <location>
        <position position="157"/>
    </location>
</feature>
<comment type="similarity">
    <text evidence="1 3">Belongs to the cyclic amide hydrolase (CyAH) family.</text>
</comment>
<dbReference type="InterPro" id="IPR043006">
    <property type="entry name" value="AtzD/Barbiturase_RUB"/>
</dbReference>
<evidence type="ECO:0000256" key="2">
    <source>
        <dbReference type="ARBA" id="ARBA00022801"/>
    </source>
</evidence>
<evidence type="ECO:0000313" key="5">
    <source>
        <dbReference type="Proteomes" id="UP000653578"/>
    </source>
</evidence>
<comment type="caution">
    <text evidence="4">The sequence shown here is derived from an EMBL/GenBank/DDBJ whole genome shotgun (WGS) entry which is preliminary data.</text>
</comment>
<evidence type="ECO:0000256" key="1">
    <source>
        <dbReference type="ARBA" id="ARBA00010947"/>
    </source>
</evidence>
<dbReference type="Gene3D" id="3.30.1330.180">
    <property type="entry name" value="Cyanuric acid hydrolase/Barbiturase, RU B"/>
    <property type="match status" value="2"/>
</dbReference>
<dbReference type="InterPro" id="IPR043007">
    <property type="entry name" value="AtzD/Barbiturase_RUC"/>
</dbReference>
<comment type="domain">
    <text evidence="3">The monomer structure is formed from three repeating units (RUs) that share the same structure as one another. The monomer and the active site possess nearly threefold rotational symmetry, to the extent that the active site possesses three potential Ser-Lys catalytic dyads, but one of the 3 active site surfaces varies in composition suggesting it is involved in confering substrate specificity.</text>
</comment>
<dbReference type="Proteomes" id="UP000653578">
    <property type="component" value="Unassembled WGS sequence"/>
</dbReference>
<dbReference type="RefSeq" id="WP_171634600.1">
    <property type="nucleotide sequence ID" value="NZ_WHNY01000074.1"/>
</dbReference>
<evidence type="ECO:0000256" key="3">
    <source>
        <dbReference type="HAMAP-Rule" id="MF_01989"/>
    </source>
</evidence>
<feature type="region of interest" description="RU A" evidence="3">
    <location>
        <begin position="1"/>
        <end position="98"/>
    </location>
</feature>
<dbReference type="EC" id="3.5.2.-" evidence="3"/>
<feature type="active site" description="Nucleophile" evidence="3">
    <location>
        <position position="206"/>
    </location>
</feature>
<feature type="binding site" evidence="3">
    <location>
        <begin position="323"/>
        <end position="324"/>
    </location>
    <ligand>
        <name>substrate</name>
    </ligand>
</feature>
<evidence type="ECO:0000313" key="4">
    <source>
        <dbReference type="EMBL" id="NOU67700.1"/>
    </source>
</evidence>
<accession>A0ABX1XIL9</accession>
<feature type="binding site" evidence="3">
    <location>
        <begin position="206"/>
        <end position="207"/>
    </location>
    <ligand>
        <name>substrate</name>
    </ligand>
</feature>
<gene>
    <name evidence="4" type="ORF">GC096_27115</name>
</gene>
<comment type="caution">
    <text evidence="3">Lacks conserved residue(s) required for the propagation of feature annotation.</text>
</comment>